<feature type="region of interest" description="Disordered" evidence="1">
    <location>
        <begin position="234"/>
        <end position="265"/>
    </location>
</feature>
<protein>
    <submittedName>
        <fullName evidence="4">Uncharacterized protein LOC113206007 isoform X1</fullName>
    </submittedName>
</protein>
<feature type="compositionally biased region" description="Basic residues" evidence="1">
    <location>
        <begin position="340"/>
        <end position="349"/>
    </location>
</feature>
<dbReference type="PROSITE" id="PS50174">
    <property type="entry name" value="G_PATCH"/>
    <property type="match status" value="1"/>
</dbReference>
<feature type="region of interest" description="Disordered" evidence="1">
    <location>
        <begin position="328"/>
        <end position="447"/>
    </location>
</feature>
<feature type="compositionally biased region" description="Low complexity" evidence="1">
    <location>
        <begin position="234"/>
        <end position="248"/>
    </location>
</feature>
<evidence type="ECO:0000313" key="3">
    <source>
        <dbReference type="Proteomes" id="UP000504606"/>
    </source>
</evidence>
<dbReference type="PANTHER" id="PTHR23149">
    <property type="entry name" value="G PATCH DOMAIN CONTAINING PROTEIN"/>
    <property type="match status" value="1"/>
</dbReference>
<accession>A0A6J1SEC5</accession>
<dbReference type="PANTHER" id="PTHR23149:SF27">
    <property type="entry name" value="PIN2_TERF1-INTERACTING TELOMERASE INHIBITOR 1"/>
    <property type="match status" value="1"/>
</dbReference>
<feature type="compositionally biased region" description="Basic and acidic residues" evidence="1">
    <location>
        <begin position="432"/>
        <end position="443"/>
    </location>
</feature>
<feature type="region of interest" description="Disordered" evidence="1">
    <location>
        <begin position="509"/>
        <end position="603"/>
    </location>
</feature>
<dbReference type="OrthoDB" id="29523at2759"/>
<dbReference type="SMART" id="SM00443">
    <property type="entry name" value="G_patch"/>
    <property type="match status" value="1"/>
</dbReference>
<dbReference type="InterPro" id="IPR000467">
    <property type="entry name" value="G_patch_dom"/>
</dbReference>
<evidence type="ECO:0000256" key="1">
    <source>
        <dbReference type="SAM" id="MobiDB-lite"/>
    </source>
</evidence>
<dbReference type="AlphaFoldDB" id="A0A6J1SEC5"/>
<dbReference type="InterPro" id="IPR050656">
    <property type="entry name" value="PINX1"/>
</dbReference>
<dbReference type="GO" id="GO:0010521">
    <property type="term" value="F:telomerase inhibitor activity"/>
    <property type="evidence" value="ECO:0007669"/>
    <property type="project" value="TreeGrafter"/>
</dbReference>
<dbReference type="Proteomes" id="UP000504606">
    <property type="component" value="Unplaced"/>
</dbReference>
<feature type="region of interest" description="Disordered" evidence="1">
    <location>
        <begin position="95"/>
        <end position="121"/>
    </location>
</feature>
<dbReference type="KEGG" id="foc:113206007"/>
<dbReference type="GO" id="GO:0005730">
    <property type="term" value="C:nucleolus"/>
    <property type="evidence" value="ECO:0007669"/>
    <property type="project" value="TreeGrafter"/>
</dbReference>
<evidence type="ECO:0000313" key="4">
    <source>
        <dbReference type="RefSeq" id="XP_026277660.1"/>
    </source>
</evidence>
<feature type="domain" description="G-patch" evidence="2">
    <location>
        <begin position="31"/>
        <end position="77"/>
    </location>
</feature>
<evidence type="ECO:0000259" key="2">
    <source>
        <dbReference type="PROSITE" id="PS50174"/>
    </source>
</evidence>
<name>A0A6J1SEC5_FRAOC</name>
<organism evidence="3 4">
    <name type="scientific">Frankliniella occidentalis</name>
    <name type="common">Western flower thrips</name>
    <name type="synonym">Euthrips occidentalis</name>
    <dbReference type="NCBI Taxonomy" id="133901"/>
    <lineage>
        <taxon>Eukaryota</taxon>
        <taxon>Metazoa</taxon>
        <taxon>Ecdysozoa</taxon>
        <taxon>Arthropoda</taxon>
        <taxon>Hexapoda</taxon>
        <taxon>Insecta</taxon>
        <taxon>Pterygota</taxon>
        <taxon>Neoptera</taxon>
        <taxon>Paraneoptera</taxon>
        <taxon>Thysanoptera</taxon>
        <taxon>Terebrantia</taxon>
        <taxon>Thripoidea</taxon>
        <taxon>Thripidae</taxon>
        <taxon>Frankliniella</taxon>
    </lineage>
</organism>
<dbReference type="RefSeq" id="XP_026277660.1">
    <property type="nucleotide sequence ID" value="XM_026421875.2"/>
</dbReference>
<gene>
    <name evidence="4" type="primary">LOC113206007</name>
</gene>
<reference evidence="4" key="1">
    <citation type="submission" date="2025-08" db="UniProtKB">
        <authorList>
            <consortium name="RefSeq"/>
        </authorList>
    </citation>
    <scope>IDENTIFICATION</scope>
    <source>
        <tissue evidence="4">Whole organism</tissue>
    </source>
</reference>
<feature type="compositionally biased region" description="Polar residues" evidence="1">
    <location>
        <begin position="571"/>
        <end position="587"/>
    </location>
</feature>
<sequence>MAMLAEKRTKTRYYLHNKALNPRGNAWCEDSSKFGQRMLEKMGWAEGKGLGAKEDGSTDPVTVSYKWDNKGMGFKGADGDEAVAQQKDFDALLATLSQDSSPDKKSRAIPDKSPKSLELMSQKSRARVHYHKFTRGKDLSRASSKDLASILGMATEVQTSTPASTGPVVTPDVGPPIEQNLVTTFGITTIARGNINEYFKQKFEERKRKMAGLETEDCSKKICIPDETTNGVVTETNEPINDNINPDNTIRKKKKKKKNKNDDESVIECDSSTVLNDTLLDAGDLSTSKSRRKSVTWGDVEVSFVSKYIKEMVDTSSDSVCGESDTLVTAEAEDTSSTVGKKKKKKDKKKSKDEFAYESIEPNSEVSEVVAEESNSPGKKKKKKKRNKESSLCTDERINYESQEDSGAELINGLGGTEREDPPIKKKKKKTTDKQEENRKVVDSSESLEAAITTDTSLKKQKKKKLKMLSEDIHVFPESNDQSECDNDNALVSTKKMKNKSRQIDYVDDTASDKIVDNKNKKRKRRECDESILDNSVDGNPQPEEYLQAKKKKKRKKEILESDSCPEIPLSGQNGNDNVSSEVPTDTNSNNKVKKKKSKNSIVDSEIALGDSETVPNVTEQPALSALTQERMAKWKDRRKTKDGRNPSGEMVSDSCKIEMPKTAKIEYNPNQPTQDYNHRKVLSALGYNVKGAIDKTITVRMPESNFSGSNLDAIPGYGQTIKTC</sequence>
<proteinExistence type="predicted"/>
<dbReference type="GeneID" id="113206007"/>
<feature type="compositionally biased region" description="Basic and acidic residues" evidence="1">
    <location>
        <begin position="101"/>
        <end position="115"/>
    </location>
</feature>
<keyword evidence="3" id="KW-1185">Reference proteome</keyword>
<dbReference type="Pfam" id="PF01585">
    <property type="entry name" value="G-patch"/>
    <property type="match status" value="1"/>
</dbReference>
<feature type="compositionally biased region" description="Low complexity" evidence="1">
    <location>
        <begin position="361"/>
        <end position="377"/>
    </location>
</feature>
<dbReference type="GO" id="GO:0003676">
    <property type="term" value="F:nucleic acid binding"/>
    <property type="evidence" value="ECO:0007669"/>
    <property type="project" value="InterPro"/>
</dbReference>
<feature type="compositionally biased region" description="Basic residues" evidence="1">
    <location>
        <begin position="378"/>
        <end position="387"/>
    </location>
</feature>